<dbReference type="AlphaFoldDB" id="A0A4Y2R8W8"/>
<reference evidence="1 2" key="1">
    <citation type="journal article" date="2019" name="Sci. Rep.">
        <title>Orb-weaving spider Araneus ventricosus genome elucidates the spidroin gene catalogue.</title>
        <authorList>
            <person name="Kono N."/>
            <person name="Nakamura H."/>
            <person name="Ohtoshi R."/>
            <person name="Moran D.A.P."/>
            <person name="Shinohara A."/>
            <person name="Yoshida Y."/>
            <person name="Fujiwara M."/>
            <person name="Mori M."/>
            <person name="Tomita M."/>
            <person name="Arakawa K."/>
        </authorList>
    </citation>
    <scope>NUCLEOTIDE SEQUENCE [LARGE SCALE GENOMIC DNA]</scope>
</reference>
<protein>
    <submittedName>
        <fullName evidence="1">Uncharacterized protein</fullName>
    </submittedName>
</protein>
<comment type="caution">
    <text evidence="1">The sequence shown here is derived from an EMBL/GenBank/DDBJ whole genome shotgun (WGS) entry which is preliminary data.</text>
</comment>
<name>A0A4Y2R8W8_ARAVE</name>
<evidence type="ECO:0000313" key="1">
    <source>
        <dbReference type="EMBL" id="GBN72188.1"/>
    </source>
</evidence>
<gene>
    <name evidence="1" type="ORF">AVEN_87394_1</name>
</gene>
<evidence type="ECO:0000313" key="2">
    <source>
        <dbReference type="Proteomes" id="UP000499080"/>
    </source>
</evidence>
<keyword evidence="2" id="KW-1185">Reference proteome</keyword>
<accession>A0A4Y2R8W8</accession>
<dbReference type="EMBL" id="BGPR01016203">
    <property type="protein sequence ID" value="GBN72188.1"/>
    <property type="molecule type" value="Genomic_DNA"/>
</dbReference>
<sequence length="158" mass="17576">MTSTGRSTQTSLRATVSLVIFCLVTDLLSTFPSNRKSSGQAINDNLALRQIRMPYPTILTVLQSLYCFSSILPQMISSTQIACVSHNHTALTGQPHTRREVAHDFLCKSLQLLLATQFSVLERCWKATFALPRSSAAYLLGFRCEDLTGQSIRPILLR</sequence>
<dbReference type="Proteomes" id="UP000499080">
    <property type="component" value="Unassembled WGS sequence"/>
</dbReference>
<organism evidence="1 2">
    <name type="scientific">Araneus ventricosus</name>
    <name type="common">Orbweaver spider</name>
    <name type="synonym">Epeira ventricosa</name>
    <dbReference type="NCBI Taxonomy" id="182803"/>
    <lineage>
        <taxon>Eukaryota</taxon>
        <taxon>Metazoa</taxon>
        <taxon>Ecdysozoa</taxon>
        <taxon>Arthropoda</taxon>
        <taxon>Chelicerata</taxon>
        <taxon>Arachnida</taxon>
        <taxon>Araneae</taxon>
        <taxon>Araneomorphae</taxon>
        <taxon>Entelegynae</taxon>
        <taxon>Araneoidea</taxon>
        <taxon>Araneidae</taxon>
        <taxon>Araneus</taxon>
    </lineage>
</organism>
<proteinExistence type="predicted"/>